<gene>
    <name evidence="1" type="ORF">FGG15_11430</name>
</gene>
<proteinExistence type="predicted"/>
<protein>
    <submittedName>
        <fullName evidence="1">Uncharacterized protein</fullName>
    </submittedName>
</protein>
<dbReference type="RefSeq" id="WP_138836313.1">
    <property type="nucleotide sequence ID" value="NZ_VCNI01000002.1"/>
</dbReference>
<comment type="caution">
    <text evidence="1">The sequence shown here is derived from an EMBL/GenBank/DDBJ whole genome shotgun (WGS) entry which is preliminary data.</text>
</comment>
<keyword evidence="2" id="KW-1185">Reference proteome</keyword>
<evidence type="ECO:0000313" key="2">
    <source>
        <dbReference type="Proteomes" id="UP000751614"/>
    </source>
</evidence>
<evidence type="ECO:0000313" key="1">
    <source>
        <dbReference type="EMBL" id="TMU54805.1"/>
    </source>
</evidence>
<dbReference type="EMBL" id="VCNI01000002">
    <property type="protein sequence ID" value="TMU54805.1"/>
    <property type="molecule type" value="Genomic_DNA"/>
</dbReference>
<dbReference type="Proteomes" id="UP000751614">
    <property type="component" value="Unassembled WGS sequence"/>
</dbReference>
<accession>A0ABY2WIZ1</accession>
<organism evidence="1 2">
    <name type="scientific">Flagellimonas algicola</name>
    <dbReference type="NCBI Taxonomy" id="2583815"/>
    <lineage>
        <taxon>Bacteria</taxon>
        <taxon>Pseudomonadati</taxon>
        <taxon>Bacteroidota</taxon>
        <taxon>Flavobacteriia</taxon>
        <taxon>Flavobacteriales</taxon>
        <taxon>Flavobacteriaceae</taxon>
        <taxon>Flagellimonas</taxon>
    </lineage>
</organism>
<sequence length="114" mass="12805">MVKVIDFEARKNDLGESFNVLIVQGGVMPVISKETGKFYVTIKKASVPCTLDSQTCEELIGSNLEGTVVKVETEPYSYAIEETGETIQLDYRYEYVNEGMLVEREHMVSASEVR</sequence>
<name>A0ABY2WIZ1_9FLAO</name>
<reference evidence="1 2" key="1">
    <citation type="submission" date="2019-05" db="EMBL/GenBank/DDBJ databases">
        <title>Flagellimonas sp. AsT0115, sp. nov., isolated from a marine red algae, Asparagopsis taxiformis.</title>
        <authorList>
            <person name="Kim J."/>
            <person name="Jeong S.E."/>
            <person name="Jeon C.O."/>
        </authorList>
    </citation>
    <scope>NUCLEOTIDE SEQUENCE [LARGE SCALE GENOMIC DNA]</scope>
    <source>
        <strain evidence="1 2">AsT0115</strain>
    </source>
</reference>